<name>A0A6V8PQX4_9ACTN</name>
<evidence type="ECO:0000256" key="7">
    <source>
        <dbReference type="ARBA" id="ARBA00023004"/>
    </source>
</evidence>
<comment type="similarity">
    <text evidence="2">Belongs to the HdrA family.</text>
</comment>
<keyword evidence="5" id="KW-0285">Flavoprotein</keyword>
<feature type="non-terminal residue" evidence="10">
    <location>
        <position position="172"/>
    </location>
</feature>
<dbReference type="PROSITE" id="PS00198">
    <property type="entry name" value="4FE4S_FER_1"/>
    <property type="match status" value="1"/>
</dbReference>
<dbReference type="GO" id="GO:0016491">
    <property type="term" value="F:oxidoreductase activity"/>
    <property type="evidence" value="ECO:0007669"/>
    <property type="project" value="UniProtKB-KW"/>
</dbReference>
<evidence type="ECO:0000256" key="3">
    <source>
        <dbReference type="ARBA" id="ARBA00022485"/>
    </source>
</evidence>
<dbReference type="SUPFAM" id="SSF51905">
    <property type="entry name" value="FAD/NAD(P)-binding domain"/>
    <property type="match status" value="1"/>
</dbReference>
<dbReference type="PROSITE" id="PS51379">
    <property type="entry name" value="4FE4S_FER_2"/>
    <property type="match status" value="1"/>
</dbReference>
<evidence type="ECO:0000313" key="11">
    <source>
        <dbReference type="Proteomes" id="UP000568877"/>
    </source>
</evidence>
<comment type="caution">
    <text evidence="10">The sequence shown here is derived from an EMBL/GenBank/DDBJ whole genome shotgun (WGS) entry which is preliminary data.</text>
</comment>
<dbReference type="PANTHER" id="PTHR43498:SF1">
    <property type="entry name" value="COB--COM HETERODISULFIDE REDUCTASE IRON-SULFUR SUBUNIT A"/>
    <property type="match status" value="1"/>
</dbReference>
<dbReference type="GO" id="GO:0051539">
    <property type="term" value="F:4 iron, 4 sulfur cluster binding"/>
    <property type="evidence" value="ECO:0007669"/>
    <property type="project" value="UniProtKB-KW"/>
</dbReference>
<sequence length="172" mass="18385">LGGGISGMQSALDLAEAGIKVYLADRAPAVGGTMARLDKTFPTNDCAMCIMSPKLVDTGRHLNIDIIPGAELLSLEGKPGAFRVRIKKKARYIEMTRCTSCGDCVTVCPINRICEFDGGLVERKAVYKLYPQAIPSAFAIEKRGVAPCRAACPAGIQEDLMKHHNSPGCGLF</sequence>
<gene>
    <name evidence="10" type="ORF">HKBW3S42_02494</name>
</gene>
<accession>A0A6V8PQX4</accession>
<reference evidence="10 11" key="1">
    <citation type="journal article" date="2020" name="Front. Microbiol.">
        <title>Single-cell genomics of novel Actinobacteria with the Wood-Ljungdahl pathway discovered in a serpentinizing system.</title>
        <authorList>
            <person name="Merino N."/>
            <person name="Kawai M."/>
            <person name="Boyd E.S."/>
            <person name="Colman D.R."/>
            <person name="McGlynn S.E."/>
            <person name="Nealson K.H."/>
            <person name="Kurokawa K."/>
            <person name="Hongoh Y."/>
        </authorList>
    </citation>
    <scope>NUCLEOTIDE SEQUENCE [LARGE SCALE GENOMIC DNA]</scope>
    <source>
        <strain evidence="10 11">S42</strain>
    </source>
</reference>
<keyword evidence="8" id="KW-0411">Iron-sulfur</keyword>
<evidence type="ECO:0000259" key="9">
    <source>
        <dbReference type="PROSITE" id="PS51379"/>
    </source>
</evidence>
<protein>
    <submittedName>
        <fullName evidence="10">Heterodisulfide reductase subunit A2</fullName>
    </submittedName>
</protein>
<dbReference type="InterPro" id="IPR017900">
    <property type="entry name" value="4Fe4S_Fe_S_CS"/>
</dbReference>
<dbReference type="EMBL" id="BLSA01000988">
    <property type="protein sequence ID" value="GFP34154.1"/>
    <property type="molecule type" value="Genomic_DNA"/>
</dbReference>
<comment type="cofactor">
    <cofactor evidence="1">
        <name>FAD</name>
        <dbReference type="ChEBI" id="CHEBI:57692"/>
    </cofactor>
</comment>
<dbReference type="SUPFAM" id="SSF54862">
    <property type="entry name" value="4Fe-4S ferredoxins"/>
    <property type="match status" value="1"/>
</dbReference>
<evidence type="ECO:0000256" key="2">
    <source>
        <dbReference type="ARBA" id="ARBA00006561"/>
    </source>
</evidence>
<evidence type="ECO:0000256" key="8">
    <source>
        <dbReference type="ARBA" id="ARBA00023014"/>
    </source>
</evidence>
<evidence type="ECO:0000256" key="4">
    <source>
        <dbReference type="ARBA" id="ARBA00022723"/>
    </source>
</evidence>
<keyword evidence="7" id="KW-0408">Iron</keyword>
<dbReference type="PANTHER" id="PTHR43498">
    <property type="entry name" value="FERREDOXIN:COB-COM HETERODISULFIDE REDUCTASE SUBUNIT A"/>
    <property type="match status" value="1"/>
</dbReference>
<evidence type="ECO:0000256" key="5">
    <source>
        <dbReference type="ARBA" id="ARBA00022827"/>
    </source>
</evidence>
<dbReference type="InterPro" id="IPR039650">
    <property type="entry name" value="HdrA-like"/>
</dbReference>
<evidence type="ECO:0000256" key="1">
    <source>
        <dbReference type="ARBA" id="ARBA00001974"/>
    </source>
</evidence>
<keyword evidence="4" id="KW-0479">Metal-binding</keyword>
<dbReference type="Proteomes" id="UP000568877">
    <property type="component" value="Unassembled WGS sequence"/>
</dbReference>
<dbReference type="InterPro" id="IPR036188">
    <property type="entry name" value="FAD/NAD-bd_sf"/>
</dbReference>
<dbReference type="GO" id="GO:0046872">
    <property type="term" value="F:metal ion binding"/>
    <property type="evidence" value="ECO:0007669"/>
    <property type="project" value="UniProtKB-KW"/>
</dbReference>
<feature type="non-terminal residue" evidence="10">
    <location>
        <position position="1"/>
    </location>
</feature>
<proteinExistence type="inferred from homology"/>
<dbReference type="Pfam" id="PF00037">
    <property type="entry name" value="Fer4"/>
    <property type="match status" value="1"/>
</dbReference>
<dbReference type="InterPro" id="IPR017896">
    <property type="entry name" value="4Fe4S_Fe-S-bd"/>
</dbReference>
<keyword evidence="5" id="KW-0274">FAD</keyword>
<organism evidence="10 11">
    <name type="scientific">Candidatus Hakubella thermalkaliphila</name>
    <dbReference type="NCBI Taxonomy" id="2754717"/>
    <lineage>
        <taxon>Bacteria</taxon>
        <taxon>Bacillati</taxon>
        <taxon>Actinomycetota</taxon>
        <taxon>Actinomycetota incertae sedis</taxon>
        <taxon>Candidatus Hakubellales</taxon>
        <taxon>Candidatus Hakubellaceae</taxon>
        <taxon>Candidatus Hakubella</taxon>
    </lineage>
</organism>
<evidence type="ECO:0000313" key="10">
    <source>
        <dbReference type="EMBL" id="GFP34154.1"/>
    </source>
</evidence>
<evidence type="ECO:0000256" key="6">
    <source>
        <dbReference type="ARBA" id="ARBA00023002"/>
    </source>
</evidence>
<feature type="domain" description="4Fe-4S ferredoxin-type" evidence="9">
    <location>
        <begin position="89"/>
        <end position="119"/>
    </location>
</feature>
<dbReference type="Gene3D" id="3.40.50.720">
    <property type="entry name" value="NAD(P)-binding Rossmann-like Domain"/>
    <property type="match status" value="1"/>
</dbReference>
<keyword evidence="6" id="KW-0560">Oxidoreductase</keyword>
<keyword evidence="3" id="KW-0004">4Fe-4S</keyword>
<dbReference type="AlphaFoldDB" id="A0A6V8PQX4"/>